<proteinExistence type="predicted"/>
<evidence type="ECO:0000259" key="3">
    <source>
        <dbReference type="PROSITE" id="PS50110"/>
    </source>
</evidence>
<sequence>MQTVNFLIADDEPQARKLLQAYMAGISNYNLVKLCANAMEAYEALHTSKIDLMFLDIRMPMVSGTDFLRSLKKPPMVIFTTAYNKYAMEGYDLNVIDYLLKPISLPRLMQALEKVNDKMQKPLASDAGHRANYLFIKVENKLVKIILDDLLLIESMQNYVKLHFKDKVIVAPYTMKVMENMLPGNNFLRVHRSFIVPVTIITAVNGNTIETGFQNIPIGLSFKDAVMNYIKNVNR</sequence>
<evidence type="ECO:0000313" key="6">
    <source>
        <dbReference type="Proteomes" id="UP000215002"/>
    </source>
</evidence>
<dbReference type="SMART" id="SM00850">
    <property type="entry name" value="LytTR"/>
    <property type="match status" value="1"/>
</dbReference>
<dbReference type="PANTHER" id="PTHR48111:SF17">
    <property type="entry name" value="TRANSCRIPTIONAL REGULATORY PROTEIN YPDB"/>
    <property type="match status" value="1"/>
</dbReference>
<dbReference type="Gene3D" id="3.40.50.2300">
    <property type="match status" value="1"/>
</dbReference>
<dbReference type="Gene3D" id="2.40.50.1020">
    <property type="entry name" value="LytTr DNA-binding domain"/>
    <property type="match status" value="1"/>
</dbReference>
<dbReference type="RefSeq" id="WP_094571675.1">
    <property type="nucleotide sequence ID" value="NZ_CP022743.1"/>
</dbReference>
<dbReference type="AlphaFoldDB" id="A0A223P069"/>
<reference evidence="5 6" key="1">
    <citation type="submission" date="2017-08" db="EMBL/GenBank/DDBJ databases">
        <title>Complete genome sequence of Mucilaginibacter sp. strain BJC16-A31.</title>
        <authorList>
            <consortium name="Henan University of Science and Technology"/>
            <person name="You X."/>
        </authorList>
    </citation>
    <scope>NUCLEOTIDE SEQUENCE [LARGE SCALE GENOMIC DNA]</scope>
    <source>
        <strain evidence="5 6">BJC16-A31</strain>
    </source>
</reference>
<evidence type="ECO:0008006" key="7">
    <source>
        <dbReference type="Google" id="ProtNLM"/>
    </source>
</evidence>
<dbReference type="Pfam" id="PF04397">
    <property type="entry name" value="LytTR"/>
    <property type="match status" value="1"/>
</dbReference>
<gene>
    <name evidence="5" type="ORF">MuYL_3620</name>
</gene>
<organism evidence="5 6">
    <name type="scientific">Mucilaginibacter xinganensis</name>
    <dbReference type="NCBI Taxonomy" id="1234841"/>
    <lineage>
        <taxon>Bacteria</taxon>
        <taxon>Pseudomonadati</taxon>
        <taxon>Bacteroidota</taxon>
        <taxon>Sphingobacteriia</taxon>
        <taxon>Sphingobacteriales</taxon>
        <taxon>Sphingobacteriaceae</taxon>
        <taxon>Mucilaginibacter</taxon>
    </lineage>
</organism>
<feature type="domain" description="HTH LytTR-type" evidence="4">
    <location>
        <begin position="134"/>
        <end position="196"/>
    </location>
</feature>
<keyword evidence="1" id="KW-0238">DNA-binding</keyword>
<dbReference type="GO" id="GO:0005829">
    <property type="term" value="C:cytosol"/>
    <property type="evidence" value="ECO:0007669"/>
    <property type="project" value="TreeGrafter"/>
</dbReference>
<dbReference type="Proteomes" id="UP000215002">
    <property type="component" value="Chromosome"/>
</dbReference>
<dbReference type="GO" id="GO:0000976">
    <property type="term" value="F:transcription cis-regulatory region binding"/>
    <property type="evidence" value="ECO:0007669"/>
    <property type="project" value="TreeGrafter"/>
</dbReference>
<dbReference type="InterPro" id="IPR011006">
    <property type="entry name" value="CheY-like_superfamily"/>
</dbReference>
<evidence type="ECO:0000259" key="4">
    <source>
        <dbReference type="PROSITE" id="PS50930"/>
    </source>
</evidence>
<dbReference type="PROSITE" id="PS50930">
    <property type="entry name" value="HTH_LYTTR"/>
    <property type="match status" value="1"/>
</dbReference>
<evidence type="ECO:0000256" key="2">
    <source>
        <dbReference type="PROSITE-ProRule" id="PRU00169"/>
    </source>
</evidence>
<keyword evidence="2" id="KW-0597">Phosphoprotein</keyword>
<dbReference type="Pfam" id="PF00072">
    <property type="entry name" value="Response_reg"/>
    <property type="match status" value="1"/>
</dbReference>
<protein>
    <recommendedName>
        <fullName evidence="7">DNA-binding response regulator</fullName>
    </recommendedName>
</protein>
<dbReference type="InterPro" id="IPR007492">
    <property type="entry name" value="LytTR_DNA-bd_dom"/>
</dbReference>
<dbReference type="SMART" id="SM00448">
    <property type="entry name" value="REC"/>
    <property type="match status" value="1"/>
</dbReference>
<dbReference type="GO" id="GO:0000156">
    <property type="term" value="F:phosphorelay response regulator activity"/>
    <property type="evidence" value="ECO:0007669"/>
    <property type="project" value="TreeGrafter"/>
</dbReference>
<evidence type="ECO:0000256" key="1">
    <source>
        <dbReference type="ARBA" id="ARBA00023125"/>
    </source>
</evidence>
<dbReference type="PANTHER" id="PTHR48111">
    <property type="entry name" value="REGULATOR OF RPOS"/>
    <property type="match status" value="1"/>
</dbReference>
<dbReference type="EMBL" id="CP022743">
    <property type="protein sequence ID" value="ASU35505.1"/>
    <property type="molecule type" value="Genomic_DNA"/>
</dbReference>
<accession>A0A223P069</accession>
<keyword evidence="6" id="KW-1185">Reference proteome</keyword>
<name>A0A223P069_9SPHI</name>
<dbReference type="KEGG" id="muc:MuYL_3620"/>
<dbReference type="PROSITE" id="PS50110">
    <property type="entry name" value="RESPONSE_REGULATORY"/>
    <property type="match status" value="1"/>
</dbReference>
<dbReference type="SUPFAM" id="SSF52172">
    <property type="entry name" value="CheY-like"/>
    <property type="match status" value="1"/>
</dbReference>
<dbReference type="GO" id="GO:0032993">
    <property type="term" value="C:protein-DNA complex"/>
    <property type="evidence" value="ECO:0007669"/>
    <property type="project" value="TreeGrafter"/>
</dbReference>
<dbReference type="InterPro" id="IPR001789">
    <property type="entry name" value="Sig_transdc_resp-reg_receiver"/>
</dbReference>
<feature type="domain" description="Response regulatory" evidence="3">
    <location>
        <begin position="5"/>
        <end position="116"/>
    </location>
</feature>
<dbReference type="OrthoDB" id="9787344at2"/>
<feature type="modified residue" description="4-aspartylphosphate" evidence="2">
    <location>
        <position position="56"/>
    </location>
</feature>
<dbReference type="InterPro" id="IPR039420">
    <property type="entry name" value="WalR-like"/>
</dbReference>
<evidence type="ECO:0000313" key="5">
    <source>
        <dbReference type="EMBL" id="ASU35505.1"/>
    </source>
</evidence>
<dbReference type="GO" id="GO:0006355">
    <property type="term" value="P:regulation of DNA-templated transcription"/>
    <property type="evidence" value="ECO:0007669"/>
    <property type="project" value="TreeGrafter"/>
</dbReference>